<dbReference type="InParanoid" id="G4TV30"/>
<evidence type="ECO:0000313" key="7">
    <source>
        <dbReference type="EMBL" id="CCA75173.1"/>
    </source>
</evidence>
<comment type="caution">
    <text evidence="7">The sequence shown here is derived from an EMBL/GenBank/DDBJ whole genome shotgun (WGS) entry which is preliminary data.</text>
</comment>
<keyword evidence="8" id="KW-1185">Reference proteome</keyword>
<dbReference type="EMBL" id="CAFZ01000408">
    <property type="protein sequence ID" value="CCA75173.1"/>
    <property type="molecule type" value="Genomic_DNA"/>
</dbReference>
<dbReference type="OrthoDB" id="3358017at2759"/>
<feature type="transmembrane region" description="Helical" evidence="6">
    <location>
        <begin position="220"/>
        <end position="242"/>
    </location>
</feature>
<organism evidence="7 8">
    <name type="scientific">Serendipita indica (strain DSM 11827)</name>
    <name type="common">Root endophyte fungus</name>
    <name type="synonym">Piriformospora indica</name>
    <dbReference type="NCBI Taxonomy" id="1109443"/>
    <lineage>
        <taxon>Eukaryota</taxon>
        <taxon>Fungi</taxon>
        <taxon>Dikarya</taxon>
        <taxon>Basidiomycota</taxon>
        <taxon>Agaricomycotina</taxon>
        <taxon>Agaricomycetes</taxon>
        <taxon>Sebacinales</taxon>
        <taxon>Serendipitaceae</taxon>
        <taxon>Serendipita</taxon>
    </lineage>
</organism>
<keyword evidence="4 6" id="KW-0472">Membrane</keyword>
<dbReference type="Proteomes" id="UP000007148">
    <property type="component" value="Unassembled WGS sequence"/>
</dbReference>
<protein>
    <submittedName>
        <fullName evidence="7">Related to Rtm1p</fullName>
    </submittedName>
</protein>
<feature type="compositionally biased region" description="Low complexity" evidence="5">
    <location>
        <begin position="79"/>
        <end position="97"/>
    </location>
</feature>
<dbReference type="STRING" id="1109443.G4TV30"/>
<dbReference type="eggNOG" id="ENOG502RZA5">
    <property type="taxonomic scope" value="Eukaryota"/>
</dbReference>
<reference evidence="7 8" key="1">
    <citation type="journal article" date="2011" name="PLoS Pathog.">
        <title>Endophytic Life Strategies Decoded by Genome and Transcriptome Analyses of the Mutualistic Root Symbiont Piriformospora indica.</title>
        <authorList>
            <person name="Zuccaro A."/>
            <person name="Lahrmann U."/>
            <person name="Guldener U."/>
            <person name="Langen G."/>
            <person name="Pfiffi S."/>
            <person name="Biedenkopf D."/>
            <person name="Wong P."/>
            <person name="Samans B."/>
            <person name="Grimm C."/>
            <person name="Basiewicz M."/>
            <person name="Murat C."/>
            <person name="Martin F."/>
            <person name="Kogel K.H."/>
        </authorList>
    </citation>
    <scope>NUCLEOTIDE SEQUENCE [LARGE SCALE GENOMIC DNA]</scope>
    <source>
        <strain evidence="7 8">DSM 11827</strain>
    </source>
</reference>
<evidence type="ECO:0000256" key="2">
    <source>
        <dbReference type="ARBA" id="ARBA00022692"/>
    </source>
</evidence>
<gene>
    <name evidence="7" type="ORF">PIIN_09157</name>
</gene>
<feature type="transmembrane region" description="Helical" evidence="6">
    <location>
        <begin position="303"/>
        <end position="323"/>
    </location>
</feature>
<evidence type="ECO:0000256" key="4">
    <source>
        <dbReference type="ARBA" id="ARBA00023136"/>
    </source>
</evidence>
<feature type="transmembrane region" description="Helical" evidence="6">
    <location>
        <begin position="263"/>
        <end position="283"/>
    </location>
</feature>
<keyword evidence="3 6" id="KW-1133">Transmembrane helix</keyword>
<comment type="subcellular location">
    <subcellularLocation>
        <location evidence="1">Membrane</location>
        <topology evidence="1">Multi-pass membrane protein</topology>
    </subcellularLocation>
</comment>
<proteinExistence type="predicted"/>
<dbReference type="PANTHER" id="PTHR31465">
    <property type="entry name" value="PROTEIN RTA1-RELATED"/>
    <property type="match status" value="1"/>
</dbReference>
<evidence type="ECO:0000256" key="6">
    <source>
        <dbReference type="SAM" id="Phobius"/>
    </source>
</evidence>
<name>G4TV30_SERID</name>
<feature type="transmembrane region" description="Helical" evidence="6">
    <location>
        <begin position="109"/>
        <end position="127"/>
    </location>
</feature>
<feature type="region of interest" description="Disordered" evidence="5">
    <location>
        <begin position="38"/>
        <end position="101"/>
    </location>
</feature>
<evidence type="ECO:0000256" key="3">
    <source>
        <dbReference type="ARBA" id="ARBA00022989"/>
    </source>
</evidence>
<evidence type="ECO:0000256" key="1">
    <source>
        <dbReference type="ARBA" id="ARBA00004141"/>
    </source>
</evidence>
<dbReference type="HOGENOM" id="CLU_756742_0_0_1"/>
<dbReference type="InterPro" id="IPR007568">
    <property type="entry name" value="RTA1"/>
</dbReference>
<feature type="transmembrane region" description="Helical" evidence="6">
    <location>
        <begin position="139"/>
        <end position="160"/>
    </location>
</feature>
<feature type="transmembrane region" description="Helical" evidence="6">
    <location>
        <begin position="181"/>
        <end position="200"/>
    </location>
</feature>
<evidence type="ECO:0000313" key="8">
    <source>
        <dbReference type="Proteomes" id="UP000007148"/>
    </source>
</evidence>
<evidence type="ECO:0000256" key="5">
    <source>
        <dbReference type="SAM" id="MobiDB-lite"/>
    </source>
</evidence>
<keyword evidence="2 6" id="KW-0812">Transmembrane</keyword>
<dbReference type="PANTHER" id="PTHR31465:SF1">
    <property type="entry name" value="PROTEIN RTA1-RELATED"/>
    <property type="match status" value="1"/>
</dbReference>
<accession>G4TV30</accession>
<dbReference type="GO" id="GO:0016020">
    <property type="term" value="C:membrane"/>
    <property type="evidence" value="ECO:0007669"/>
    <property type="project" value="UniProtKB-SubCell"/>
</dbReference>
<sequence length="366" mass="40858">MALSAPQRSRILSGHLRLHRISIRSCVRRHLAMNTISSKNYHQSHSKYKTSSLSSSRGHHYLPSPHSPCPATKKSSRTSPALLRQSSSLSPSASPRSCTFSKPPETEHFSMLVIIIATLLQVTGYVMRKLAIDNDPQMWSYVISQVCIVVSPAFVAAQDYMVVGRMMSYVGPESTFISHTVITKLFVILDIACVLTQASGVSAVSGDNLSANQIKIGRSILIGGLLAQIGAFLIFLLIAILFDLKSRKLRHIDQVELKKLRPLFTVFYISAALIIGRSIFRTVEFATIDFDSQTQGYLFNHEWPFYVLDAVPVLIATFIFNIVNPSSVLPRKKGLRIDGSVELQRRHWWSREVKTAPSEESMIQKA</sequence>
<dbReference type="Pfam" id="PF04479">
    <property type="entry name" value="RTA1"/>
    <property type="match status" value="1"/>
</dbReference>
<dbReference type="OMA" id="RENAFPW"/>
<dbReference type="AlphaFoldDB" id="G4TV30"/>